<gene>
    <name evidence="1" type="ORF">CELE_F52H2.5</name>
    <name evidence="1 3" type="ORF">F52H2.5</name>
</gene>
<keyword evidence="2" id="KW-1185">Reference proteome</keyword>
<dbReference type="UCSC" id="F52H2.5">
    <property type="organism name" value="c. elegans"/>
</dbReference>
<dbReference type="IntAct" id="O17396">
    <property type="interactions" value="7"/>
</dbReference>
<reference evidence="1 2" key="1">
    <citation type="journal article" date="1998" name="Science">
        <title>Genome sequence of the nematode C. elegans: a platform for investigating biology.</title>
        <authorList>
            <consortium name="The C. elegans sequencing consortium"/>
            <person name="Sulson J.E."/>
            <person name="Waterston R."/>
        </authorList>
    </citation>
    <scope>NUCLEOTIDE SEQUENCE [LARGE SCALE GENOMIC DNA]</scope>
    <source>
        <strain evidence="1 2">Bristol N2</strain>
    </source>
</reference>
<dbReference type="PaxDb" id="6239-F52H2.5.1"/>
<dbReference type="FunCoup" id="O17396">
    <property type="interactions" value="940"/>
</dbReference>
<dbReference type="PIR" id="T32480">
    <property type="entry name" value="T32480"/>
</dbReference>
<protein>
    <submittedName>
        <fullName evidence="1">Peptidase_M10 domain-containing protein</fullName>
    </submittedName>
</protein>
<dbReference type="Proteomes" id="UP000001940">
    <property type="component" value="Chromosome X"/>
</dbReference>
<dbReference type="WormBase" id="F52H2.5">
    <property type="protein sequence ID" value="CE10872"/>
    <property type="gene ID" value="WBGene00018717"/>
</dbReference>
<dbReference type="OrthoDB" id="5819594at2759"/>
<dbReference type="Bgee" id="WBGene00018717">
    <property type="expression patterns" value="Expressed in pharyngeal muscle cell (C elegans) and 4 other cell types or tissues"/>
</dbReference>
<proteinExistence type="evidence at protein level"/>
<sequence>MSDGLIDKPKLFVQGMFVTSTSGETADETTMSKIDNIITYGLQAIEHFLEKNDGQTEHSKLEYKRVVADKEVECNPDGVKIVIFVEDIEVPAKLTAFANGNRAEIHIPKSKIDELSEETNIDKLPANEKAAFEMLLNHFLHEMMHMFGAFHSDVGIMSGVIQLFNEENRIDLAILLDDHSARIVSETLIGQVLPDPPVATFVYDEKDRSLKFESSAGFHTVMFLNNSYYTNRFYYSVDMNFECIVPKDSDWDSLLVQFVYGASLFYKKSSIYNNCDYDRIRRR</sequence>
<organism evidence="1 2">
    <name type="scientific">Caenorhabditis elegans</name>
    <dbReference type="NCBI Taxonomy" id="6239"/>
    <lineage>
        <taxon>Eukaryota</taxon>
        <taxon>Metazoa</taxon>
        <taxon>Ecdysozoa</taxon>
        <taxon>Nematoda</taxon>
        <taxon>Chromadorea</taxon>
        <taxon>Rhabditida</taxon>
        <taxon>Rhabditina</taxon>
        <taxon>Rhabditomorpha</taxon>
        <taxon>Rhabditoidea</taxon>
        <taxon>Rhabditidae</taxon>
        <taxon>Peloderinae</taxon>
        <taxon>Caenorhabditis</taxon>
    </lineage>
</organism>
<dbReference type="eggNOG" id="ENOG502THTU">
    <property type="taxonomic scope" value="Eukaryota"/>
</dbReference>
<evidence type="ECO:0000313" key="1">
    <source>
        <dbReference type="EMBL" id="CCD71660.1"/>
    </source>
</evidence>
<evidence type="ECO:0000313" key="3">
    <source>
        <dbReference type="WormBase" id="F52H2.5"/>
    </source>
</evidence>
<dbReference type="EMBL" id="BX284606">
    <property type="protein sequence ID" value="CCD71660.1"/>
    <property type="molecule type" value="Genomic_DNA"/>
</dbReference>
<keyword evidence="4" id="KW-1267">Proteomics identification</keyword>
<dbReference type="PeptideAtlas" id="O17396"/>
<dbReference type="HOGENOM" id="CLU_085841_0_0_1"/>
<dbReference type="OMA" id="FGAFHSD"/>
<evidence type="ECO:0007829" key="4">
    <source>
        <dbReference type="PeptideAtlas" id="O17396"/>
    </source>
</evidence>
<accession>O17396</accession>
<dbReference type="AGR" id="WB:WBGene00018717"/>
<evidence type="ECO:0000313" key="2">
    <source>
        <dbReference type="Proteomes" id="UP000001940"/>
    </source>
</evidence>
<name>O17396_CAEEL</name>
<dbReference type="AlphaFoldDB" id="O17396"/>
<dbReference type="InParanoid" id="O17396"/>